<dbReference type="SUPFAM" id="SSF49478">
    <property type="entry name" value="Cna protein B-type domain"/>
    <property type="match status" value="9"/>
</dbReference>
<feature type="domain" description="SpaA-like prealbumin fold" evidence="9">
    <location>
        <begin position="1869"/>
        <end position="1948"/>
    </location>
</feature>
<dbReference type="EMBL" id="JAQLXO010000003">
    <property type="protein sequence ID" value="MDB7981912.1"/>
    <property type="molecule type" value="Genomic_DNA"/>
</dbReference>
<feature type="compositionally biased region" description="Low complexity" evidence="5">
    <location>
        <begin position="34"/>
        <end position="52"/>
    </location>
</feature>
<dbReference type="PANTHER" id="PTHR36108">
    <property type="entry name" value="COLOSSIN-B-RELATED"/>
    <property type="match status" value="1"/>
</dbReference>
<gene>
    <name evidence="10" type="ORF">PND82_03650</name>
</gene>
<dbReference type="PANTHER" id="PTHR36108:SF13">
    <property type="entry name" value="COLOSSIN-B-RELATED"/>
    <property type="match status" value="1"/>
</dbReference>
<dbReference type="InterPro" id="IPR033764">
    <property type="entry name" value="Sdr_B"/>
</dbReference>
<feature type="domain" description="SpaA-like prealbumin fold" evidence="9">
    <location>
        <begin position="1961"/>
        <end position="2035"/>
    </location>
</feature>
<comment type="similarity">
    <text evidence="2">Belongs to the serine-aspartate repeat-containing protein (SDr) family.</text>
</comment>
<keyword evidence="3" id="KW-0964">Secreted</keyword>
<keyword evidence="6" id="KW-0812">Transmembrane</keyword>
<feature type="domain" description="SD-repeat containing protein B" evidence="8">
    <location>
        <begin position="1102"/>
        <end position="1195"/>
    </location>
</feature>
<evidence type="ECO:0000313" key="11">
    <source>
        <dbReference type="Proteomes" id="UP001212981"/>
    </source>
</evidence>
<feature type="chain" id="PRO_5043599534" evidence="7">
    <location>
        <begin position="26"/>
        <end position="2089"/>
    </location>
</feature>
<dbReference type="InterPro" id="IPR041033">
    <property type="entry name" value="SpaA_PFL_dom_1"/>
</dbReference>
<feature type="region of interest" description="Disordered" evidence="5">
    <location>
        <begin position="33"/>
        <end position="70"/>
    </location>
</feature>
<evidence type="ECO:0000313" key="10">
    <source>
        <dbReference type="EMBL" id="MDB7981912.1"/>
    </source>
</evidence>
<dbReference type="InterPro" id="IPR013783">
    <property type="entry name" value="Ig-like_fold"/>
</dbReference>
<dbReference type="Pfam" id="PF17210">
    <property type="entry name" value="SdrD_B"/>
    <property type="match status" value="1"/>
</dbReference>
<evidence type="ECO:0000256" key="5">
    <source>
        <dbReference type="SAM" id="MobiDB-lite"/>
    </source>
</evidence>
<keyword evidence="6" id="KW-0472">Membrane</keyword>
<evidence type="ECO:0000256" key="4">
    <source>
        <dbReference type="ARBA" id="ARBA00022729"/>
    </source>
</evidence>
<sequence>MRSFTKRIFALVLATCMVCGSTTFSGLQPVFAQEETPVTTESDPEPSTTDETSTPEETENSSSDKEAIPEEEMPAAPFASSDEPATVPETAAPLRVAGAPDINNTITMDMRDLLDDNTLSPYDGTILGQGTDYGVDTIIPGATTIQVSNSGGPSLIEPWLLISIPKAHLPNKPSFGGSSDAYETLDLEDEENYYELYKFHNINGGFVGTYSFSFSFDREKTFDGDTIIASSKLLDASVLENPEDVKDLETIKTLKADGEGRSIQRYYRAIKKSAYIDKQLVKTSISVNKDGIYYYNIPVLENQNTLPNSWHSEPWFMVAPVIDGTKEGLNGRFAEKVKTMDITVHLPAGFHLSKREYADTKNWKEIDPSTITSHIENQYPDQDLKEAHPNREGNYGFKFLLGIDIDNLEDEEVPLDTILPMTFDTVVTYEGQEEPVHLSTTLNLILNKITFKPGGNYATWEDNIHSSNQLFTYNLSDVGTISNRNTFNEGAYVLDQNQLVDRAGVDHGQEGMMNQFHISETNNGGSPDDITGGMVAAVKELTHQLFYGNNDNGDKQQNNEPLYYNYFGLDSIVLLNQSKYTKEQNEERTQKAKEALSQNTLIGVDFNGKEHVIAKDVPFGTLQAIHDTKQMYQKVIMRFDKPFKLENMRVHGWASGLPTQEEIDRISHGGQSYRYYPRTSSTWQLVKADQDPVEQDYKENHALFTYNPYTSLSRIDPLMDMTAPLDSSLTYKEGESDSFEYNPYITFSSAAVGQWGRYGDQPLKNVKVITLLPDGITYEKPVSVWPYNTIVGGKVEAPEIIENYHGSGRTAVIYTYPKIIPNDPRINYSTLKMNLKVSPNTPMGASTIETYVVYPNNDKIGPNIYKEANPRNVQAYTDALDLDEDGDRNETFAMVSSKFIFRPPLELIASDYVGLDEQATSFTTTADLGQDTYYRINMTNNAVVPVSSAYLLDVLPSTGDHSITTDTEGNYTDRGSQFDIRLTDSIESMAQNAEVLKRFDVFYSTVEPDTLESVRDGAWVTADKITDFGTVRSIKVQLKEGNQMQPGEQVNLLLPIRIPVEKTLIDKKAINSIALSTDGKRYNESNQTALHVTKYNVKGTFFIDKNQNGTMDEQEPKVSGAKVVLMKEENGQWVAAKDLDGKVIEAKTTSDGTYDFDVYQRGNYRIDFTKKTVYTFPQKGNANDIHADNIESANQNVGSTYAFILEPSRNSAIRNGAIYSDGRTITIEKVDAKDVNKKLAGATFTLQNTVDPDVSYTVTTGEKGTAVIDNVPFGTYTLTETKAPDNYAKASSSTIEVTDSETFNSVFTVKDSLIQGSITLKKIDASTKEALSGVAFSLYKKGEEQPIQTQTTGADGVVTFEKVEYGDYVVKETGALEGYAANNWSKEVSILEENQVIDLGTVENKKIEGTVTVKKTDEKDQPLQGVEFSLLQEDRVVATAVSDASGVATFKGVKYGTYTLKETKGLAAYNVVTDVQTVTIDTDGQMVEAKTMVNPIKKGSITLTKVDTDTKKPLEGVTFTLYKEDGKTEVASKSTDDKGQLTFEGVEYGRYVLKETSTLPSHNLLKDGMDIVMDEQGKEIKLGQITNTIKRGSVKLIKVDSESKKPLSNVQFGLFKDGADPIYTATSNEKGEVVFSGVKYGTYTLKEISTHDAYVLSDKTKEVTISSQDQVFDAGTWTNTMKKGTVTVKKTDEKDQPLQGVEFSLLQEDQVVATAVSDDSGVATFKNVKYGTYTLKETKGLAAYNVVTDVQTVTIDTDGQTVEAKTMVNPIKKGSVTLTKVDADTRQPLEGVTFGLFTNASDEPVLQETTDEKGTLTFKDVEYGDYVLKEITTLDSHNLWTGSMEIHMDEEGKRIDLGTIQNEIKKGYATLKKVDADTHQPLSDVVFGLFLKEGETPYQTAKTDEEGIVTFDKIPYGSYTVKEMEAPEGYQFNEATWDVDIEQQDQVIDLGTIVNTKIKADVVFKKVDAKTKKGLEGVVFGLYQNDECVYTSTSDKDGQVVFKDVVYGDYTLKEMQTIAGYTKSSLTREVRIRTTSELALPDFGNEPIPSKKDKGRKTSVSMPLFGSAAALLASGTGLFAGWRRKKTKK</sequence>
<dbReference type="Proteomes" id="UP001212981">
    <property type="component" value="Unassembled WGS sequence"/>
</dbReference>
<evidence type="ECO:0000256" key="2">
    <source>
        <dbReference type="ARBA" id="ARBA00007257"/>
    </source>
</evidence>
<dbReference type="RefSeq" id="WP_272001285.1">
    <property type="nucleotide sequence ID" value="NZ_JAQLXO010000003.1"/>
</dbReference>
<feature type="domain" description="SpaA-like prealbumin fold" evidence="9">
    <location>
        <begin position="1774"/>
        <end position="1855"/>
    </location>
</feature>
<dbReference type="SUPFAM" id="SSF117074">
    <property type="entry name" value="Hypothetical protein PA1324"/>
    <property type="match status" value="1"/>
</dbReference>
<evidence type="ECO:0000256" key="6">
    <source>
        <dbReference type="SAM" id="Phobius"/>
    </source>
</evidence>
<evidence type="ECO:0000256" key="7">
    <source>
        <dbReference type="SAM" id="SignalP"/>
    </source>
</evidence>
<comment type="caution">
    <text evidence="10">The sequence shown here is derived from an EMBL/GenBank/DDBJ whole genome shotgun (WGS) entry which is preliminary data.</text>
</comment>
<keyword evidence="4 7" id="KW-0732">Signal</keyword>
<evidence type="ECO:0000259" key="8">
    <source>
        <dbReference type="Pfam" id="PF17210"/>
    </source>
</evidence>
<accession>A0AAW6CU19</accession>
<dbReference type="Pfam" id="PF17802">
    <property type="entry name" value="SpaA"/>
    <property type="match status" value="9"/>
</dbReference>
<organism evidence="10 11">
    <name type="scientific">Faecalicoccus pleomorphus</name>
    <dbReference type="NCBI Taxonomy" id="1323"/>
    <lineage>
        <taxon>Bacteria</taxon>
        <taxon>Bacillati</taxon>
        <taxon>Bacillota</taxon>
        <taxon>Erysipelotrichia</taxon>
        <taxon>Erysipelotrichales</taxon>
        <taxon>Erysipelotrichaceae</taxon>
        <taxon>Faecalicoccus</taxon>
    </lineage>
</organism>
<dbReference type="Gene3D" id="2.60.40.10">
    <property type="entry name" value="Immunoglobulins"/>
    <property type="match status" value="10"/>
</dbReference>
<feature type="domain" description="SpaA-like prealbumin fold" evidence="9">
    <location>
        <begin position="1316"/>
        <end position="1399"/>
    </location>
</feature>
<feature type="transmembrane region" description="Helical" evidence="6">
    <location>
        <begin position="2060"/>
        <end position="2082"/>
    </location>
</feature>
<feature type="domain" description="SpaA-like prealbumin fold" evidence="9">
    <location>
        <begin position="1409"/>
        <end position="1488"/>
    </location>
</feature>
<dbReference type="GO" id="GO:0005576">
    <property type="term" value="C:extracellular region"/>
    <property type="evidence" value="ECO:0007669"/>
    <property type="project" value="UniProtKB-SubCell"/>
</dbReference>
<feature type="domain" description="SpaA-like prealbumin fold" evidence="9">
    <location>
        <begin position="1684"/>
        <end position="1765"/>
    </location>
</feature>
<feature type="domain" description="SpaA-like prealbumin fold" evidence="9">
    <location>
        <begin position="1224"/>
        <end position="1303"/>
    </location>
</feature>
<evidence type="ECO:0000256" key="1">
    <source>
        <dbReference type="ARBA" id="ARBA00004613"/>
    </source>
</evidence>
<reference evidence="10" key="1">
    <citation type="submission" date="2023-01" db="EMBL/GenBank/DDBJ databases">
        <title>Human gut microbiome strain richness.</title>
        <authorList>
            <person name="Chen-Liaw A."/>
        </authorList>
    </citation>
    <scope>NUCLEOTIDE SEQUENCE</scope>
    <source>
        <strain evidence="10">D8_m1001271B151109d0_201107</strain>
    </source>
</reference>
<comment type="subcellular location">
    <subcellularLocation>
        <location evidence="1">Secreted</location>
    </subcellularLocation>
</comment>
<feature type="signal peptide" evidence="7">
    <location>
        <begin position="1"/>
        <end position="25"/>
    </location>
</feature>
<name>A0AAW6CU19_9FIRM</name>
<proteinExistence type="inferred from homology"/>
<feature type="domain" description="SpaA-like prealbumin fold" evidence="9">
    <location>
        <begin position="1499"/>
        <end position="1581"/>
    </location>
</feature>
<evidence type="ECO:0000259" key="9">
    <source>
        <dbReference type="Pfam" id="PF17802"/>
    </source>
</evidence>
<evidence type="ECO:0000256" key="3">
    <source>
        <dbReference type="ARBA" id="ARBA00022525"/>
    </source>
</evidence>
<feature type="domain" description="SpaA-like prealbumin fold" evidence="9">
    <location>
        <begin position="1592"/>
        <end position="1669"/>
    </location>
</feature>
<protein>
    <submittedName>
        <fullName evidence="10">SpaA isopeptide-forming pilin-related protein</fullName>
    </submittedName>
</protein>
<keyword evidence="6" id="KW-1133">Transmembrane helix</keyword>